<proteinExistence type="inferred from homology"/>
<dbReference type="PANTHER" id="PTHR32089">
    <property type="entry name" value="METHYL-ACCEPTING CHEMOTAXIS PROTEIN MCPB"/>
    <property type="match status" value="1"/>
</dbReference>
<evidence type="ECO:0000256" key="6">
    <source>
        <dbReference type="ARBA" id="ARBA00029447"/>
    </source>
</evidence>
<evidence type="ECO:0000259" key="10">
    <source>
        <dbReference type="PROSITE" id="PS50111"/>
    </source>
</evidence>
<feature type="region of interest" description="Disordered" evidence="8">
    <location>
        <begin position="295"/>
        <end position="324"/>
    </location>
</feature>
<evidence type="ECO:0000256" key="2">
    <source>
        <dbReference type="ARBA" id="ARBA00022692"/>
    </source>
</evidence>
<comment type="subcellular location">
    <subcellularLocation>
        <location evidence="1">Membrane</location>
    </subcellularLocation>
</comment>
<organism evidence="12 13">
    <name type="scientific">Marinobacter azerbaijanicus</name>
    <dbReference type="NCBI Taxonomy" id="3050455"/>
    <lineage>
        <taxon>Bacteria</taxon>
        <taxon>Pseudomonadati</taxon>
        <taxon>Pseudomonadota</taxon>
        <taxon>Gammaproteobacteria</taxon>
        <taxon>Pseudomonadales</taxon>
        <taxon>Marinobacteraceae</taxon>
        <taxon>Marinobacter</taxon>
    </lineage>
</organism>
<name>A0ABT7IH53_9GAMM</name>
<dbReference type="SMART" id="SM00283">
    <property type="entry name" value="MA"/>
    <property type="match status" value="1"/>
</dbReference>
<dbReference type="InterPro" id="IPR004090">
    <property type="entry name" value="Chemotax_Me-accpt_rcpt"/>
</dbReference>
<evidence type="ECO:0000256" key="8">
    <source>
        <dbReference type="SAM" id="MobiDB-lite"/>
    </source>
</evidence>
<dbReference type="PROSITE" id="PS50112">
    <property type="entry name" value="PAS"/>
    <property type="match status" value="1"/>
</dbReference>
<dbReference type="SMART" id="SM00091">
    <property type="entry name" value="PAS"/>
    <property type="match status" value="1"/>
</dbReference>
<keyword evidence="5 7" id="KW-0807">Transducer</keyword>
<dbReference type="PANTHER" id="PTHR32089:SF112">
    <property type="entry name" value="LYSOZYME-LIKE PROTEIN-RELATED"/>
    <property type="match status" value="1"/>
</dbReference>
<dbReference type="SUPFAM" id="SSF58104">
    <property type="entry name" value="Methyl-accepting chemotaxis protein (MCP) signaling domain"/>
    <property type="match status" value="1"/>
</dbReference>
<dbReference type="Gene3D" id="3.30.450.20">
    <property type="entry name" value="PAS domain"/>
    <property type="match status" value="1"/>
</dbReference>
<evidence type="ECO:0000256" key="9">
    <source>
        <dbReference type="SAM" id="Phobius"/>
    </source>
</evidence>
<dbReference type="SUPFAM" id="SSF55785">
    <property type="entry name" value="PYP-like sensor domain (PAS domain)"/>
    <property type="match status" value="1"/>
</dbReference>
<dbReference type="Gene3D" id="1.10.287.950">
    <property type="entry name" value="Methyl-accepting chemotaxis protein"/>
    <property type="match status" value="1"/>
</dbReference>
<evidence type="ECO:0000256" key="1">
    <source>
        <dbReference type="ARBA" id="ARBA00004370"/>
    </source>
</evidence>
<dbReference type="InterPro" id="IPR000014">
    <property type="entry name" value="PAS"/>
</dbReference>
<feature type="compositionally biased region" description="Polar residues" evidence="8">
    <location>
        <begin position="295"/>
        <end position="305"/>
    </location>
</feature>
<feature type="domain" description="Methyl-accepting transducer" evidence="10">
    <location>
        <begin position="251"/>
        <end position="487"/>
    </location>
</feature>
<evidence type="ECO:0000313" key="13">
    <source>
        <dbReference type="Proteomes" id="UP001227964"/>
    </source>
</evidence>
<feature type="transmembrane region" description="Helical" evidence="9">
    <location>
        <begin position="152"/>
        <end position="171"/>
    </location>
</feature>
<evidence type="ECO:0000256" key="5">
    <source>
        <dbReference type="ARBA" id="ARBA00023224"/>
    </source>
</evidence>
<dbReference type="EMBL" id="JASSVS010000014">
    <property type="protein sequence ID" value="MDL0433480.1"/>
    <property type="molecule type" value="Genomic_DNA"/>
</dbReference>
<accession>A0ABT7IH53</accession>
<dbReference type="PRINTS" id="PR00260">
    <property type="entry name" value="CHEMTRNSDUCR"/>
</dbReference>
<feature type="transmembrane region" description="Helical" evidence="9">
    <location>
        <begin position="177"/>
        <end position="196"/>
    </location>
</feature>
<dbReference type="Proteomes" id="UP001227964">
    <property type="component" value="Unassembled WGS sequence"/>
</dbReference>
<sequence>MRVNAPVTDREEPVRSEDRLISTTNLKGVIQSANESFCRVAGFSEEELIGKPHNIVRHPEMPEAVYENFWSTLKSGKPWMGIIKNRCKNGDYYWVSGFVSPVFEGTHHVGFQSVRTQATAEQKERASRLYARLRNGKPIVQPWNRVGTRGRLAVVVAVISAAGVAVGNATATLSLPSFVAIAGVAALIGAAITFAATRRLGYLTGLAQNIFGNTVGEYTYGGGHDIPAQVELAIAMQRAQMDAMQTRVYDLVEKLGTAIVDTEHAAQSSQEAIGKQREDTQGVATAMNEMATTAQEVSRNANDAATSAEEASRQASEGGQVMDEASRAMKQLASEIQEAAVAVQRLEKDTEEIRKVIGTVQSISEQTNLLALNAAIEAARAGEAGRGFSVVADEVRALSARVNDATGEISDAIERLEAGVGRTSDVMGSGTKAASEVGERAEKAHQTTQNIVAAVATITDMNTQIASAAEEQTQVAEEVSQAITSVNDGFATTDAAARKTRQASEQLSILVQQLSGLIRQFRVLGK</sequence>
<dbReference type="InterPro" id="IPR035965">
    <property type="entry name" value="PAS-like_dom_sf"/>
</dbReference>
<evidence type="ECO:0000256" key="7">
    <source>
        <dbReference type="PROSITE-ProRule" id="PRU00284"/>
    </source>
</evidence>
<evidence type="ECO:0000313" key="12">
    <source>
        <dbReference type="EMBL" id="MDL0433480.1"/>
    </source>
</evidence>
<keyword evidence="3 9" id="KW-1133">Transmembrane helix</keyword>
<dbReference type="InterPro" id="IPR013655">
    <property type="entry name" value="PAS_fold_3"/>
</dbReference>
<dbReference type="Pfam" id="PF00015">
    <property type="entry name" value="MCPsignal"/>
    <property type="match status" value="1"/>
</dbReference>
<keyword evidence="13" id="KW-1185">Reference proteome</keyword>
<dbReference type="Pfam" id="PF08447">
    <property type="entry name" value="PAS_3"/>
    <property type="match status" value="1"/>
</dbReference>
<comment type="similarity">
    <text evidence="6">Belongs to the methyl-accepting chemotaxis (MCP) protein family.</text>
</comment>
<evidence type="ECO:0000256" key="3">
    <source>
        <dbReference type="ARBA" id="ARBA00022989"/>
    </source>
</evidence>
<dbReference type="RefSeq" id="WP_285393317.1">
    <property type="nucleotide sequence ID" value="NZ_JASSVS010000014.1"/>
</dbReference>
<comment type="caution">
    <text evidence="12">The sequence shown here is derived from an EMBL/GenBank/DDBJ whole genome shotgun (WGS) entry which is preliminary data.</text>
</comment>
<evidence type="ECO:0000259" key="11">
    <source>
        <dbReference type="PROSITE" id="PS50112"/>
    </source>
</evidence>
<keyword evidence="2 9" id="KW-0812">Transmembrane</keyword>
<dbReference type="NCBIfam" id="TIGR00229">
    <property type="entry name" value="sensory_box"/>
    <property type="match status" value="1"/>
</dbReference>
<dbReference type="PROSITE" id="PS50111">
    <property type="entry name" value="CHEMOTAXIS_TRANSDUC_2"/>
    <property type="match status" value="1"/>
</dbReference>
<dbReference type="CDD" id="cd00130">
    <property type="entry name" value="PAS"/>
    <property type="match status" value="1"/>
</dbReference>
<keyword evidence="4 9" id="KW-0472">Membrane</keyword>
<dbReference type="CDD" id="cd11386">
    <property type="entry name" value="MCP_signal"/>
    <property type="match status" value="1"/>
</dbReference>
<feature type="domain" description="PAS" evidence="11">
    <location>
        <begin position="21"/>
        <end position="76"/>
    </location>
</feature>
<evidence type="ECO:0000256" key="4">
    <source>
        <dbReference type="ARBA" id="ARBA00023136"/>
    </source>
</evidence>
<gene>
    <name evidence="12" type="ORF">QPM17_20255</name>
</gene>
<reference evidence="12 13" key="1">
    <citation type="submission" date="2023-06" db="EMBL/GenBank/DDBJ databases">
        <title>Marinobacter azerbaijanicus a moderately halophilic, isolated from Urmia Lake in Azerbaijan region of Iran.</title>
        <authorList>
            <person name="Sanchez-Porro C."/>
            <person name="Aghdam E.M."/>
            <person name="Saheb S.M."/>
            <person name="Tarhriz V."/>
            <person name="Kazemi E."/>
            <person name="Ammozegar M.A."/>
            <person name="Ventosa A."/>
            <person name="Hejazi M.S."/>
        </authorList>
    </citation>
    <scope>NUCLEOTIDE SEQUENCE [LARGE SCALE GENOMIC DNA]</scope>
    <source>
        <strain evidence="12 13">TBZ242</strain>
    </source>
</reference>
<protein>
    <submittedName>
        <fullName evidence="12">PAS domain-containing methyl-accepting chemotaxis protein</fullName>
    </submittedName>
</protein>
<dbReference type="InterPro" id="IPR004089">
    <property type="entry name" value="MCPsignal_dom"/>
</dbReference>